<feature type="transmembrane region" description="Helical" evidence="1">
    <location>
        <begin position="282"/>
        <end position="301"/>
    </location>
</feature>
<proteinExistence type="predicted"/>
<gene>
    <name evidence="4" type="ORF">SAMN06296020_1075</name>
</gene>
<feature type="transmembrane region" description="Helical" evidence="1">
    <location>
        <begin position="180"/>
        <end position="204"/>
    </location>
</feature>
<feature type="transmembrane region" description="Helical" evidence="1">
    <location>
        <begin position="67"/>
        <end position="92"/>
    </location>
</feature>
<feature type="transmembrane region" description="Helical" evidence="1">
    <location>
        <begin position="150"/>
        <end position="168"/>
    </location>
</feature>
<dbReference type="SMART" id="SM00052">
    <property type="entry name" value="EAL"/>
    <property type="match status" value="1"/>
</dbReference>
<feature type="transmembrane region" description="Helical" evidence="1">
    <location>
        <begin position="389"/>
        <end position="406"/>
    </location>
</feature>
<dbReference type="FunFam" id="3.20.20.450:FF:000001">
    <property type="entry name" value="Cyclic di-GMP phosphodiesterase yahA"/>
    <property type="match status" value="1"/>
</dbReference>
<feature type="domain" description="EAL" evidence="2">
    <location>
        <begin position="770"/>
        <end position="1024"/>
    </location>
</feature>
<dbReference type="Gene3D" id="3.30.450.40">
    <property type="match status" value="1"/>
</dbReference>
<feature type="transmembrane region" description="Helical" evidence="1">
    <location>
        <begin position="313"/>
        <end position="332"/>
    </location>
</feature>
<evidence type="ECO:0000259" key="3">
    <source>
        <dbReference type="PROSITE" id="PS50887"/>
    </source>
</evidence>
<dbReference type="Gene3D" id="3.20.20.450">
    <property type="entry name" value="EAL domain"/>
    <property type="match status" value="1"/>
</dbReference>
<dbReference type="FunFam" id="3.30.70.270:FF:000001">
    <property type="entry name" value="Diguanylate cyclase domain protein"/>
    <property type="match status" value="1"/>
</dbReference>
<name>A0AA45WW48_9CLOT</name>
<evidence type="ECO:0000259" key="2">
    <source>
        <dbReference type="PROSITE" id="PS50883"/>
    </source>
</evidence>
<dbReference type="InterPro" id="IPR003018">
    <property type="entry name" value="GAF"/>
</dbReference>
<protein>
    <submittedName>
        <fullName evidence="4">Diguanylate cyclase (GGDEF) domain-containing protein</fullName>
    </submittedName>
</protein>
<dbReference type="InterPro" id="IPR035919">
    <property type="entry name" value="EAL_sf"/>
</dbReference>
<dbReference type="CDD" id="cd01949">
    <property type="entry name" value="GGDEF"/>
    <property type="match status" value="1"/>
</dbReference>
<keyword evidence="5" id="KW-1185">Reference proteome</keyword>
<dbReference type="PANTHER" id="PTHR44757">
    <property type="entry name" value="DIGUANYLATE CYCLASE DGCP"/>
    <property type="match status" value="1"/>
</dbReference>
<dbReference type="PROSITE" id="PS50883">
    <property type="entry name" value="EAL"/>
    <property type="match status" value="1"/>
</dbReference>
<dbReference type="Pfam" id="PF01590">
    <property type="entry name" value="GAF"/>
    <property type="match status" value="1"/>
</dbReference>
<keyword evidence="1" id="KW-1133">Transmembrane helix</keyword>
<dbReference type="InterPro" id="IPR031621">
    <property type="entry name" value="HisKA_7TM"/>
</dbReference>
<organism evidence="4 5">
    <name type="scientific">Anoxynatronum buryatiense</name>
    <dbReference type="NCBI Taxonomy" id="489973"/>
    <lineage>
        <taxon>Bacteria</taxon>
        <taxon>Bacillati</taxon>
        <taxon>Bacillota</taxon>
        <taxon>Clostridia</taxon>
        <taxon>Eubacteriales</taxon>
        <taxon>Clostridiaceae</taxon>
        <taxon>Anoxynatronum</taxon>
    </lineage>
</organism>
<comment type="caution">
    <text evidence="4">The sequence shown here is derived from an EMBL/GenBank/DDBJ whole genome shotgun (WGS) entry which is preliminary data.</text>
</comment>
<feature type="transmembrane region" description="Helical" evidence="1">
    <location>
        <begin position="210"/>
        <end position="229"/>
    </location>
</feature>
<dbReference type="SUPFAM" id="SSF55073">
    <property type="entry name" value="Nucleotide cyclase"/>
    <property type="match status" value="1"/>
</dbReference>
<dbReference type="CDD" id="cd01948">
    <property type="entry name" value="EAL"/>
    <property type="match status" value="1"/>
</dbReference>
<dbReference type="RefSeq" id="WP_283409336.1">
    <property type="nucleotide sequence ID" value="NZ_FXUF01000007.1"/>
</dbReference>
<evidence type="ECO:0000313" key="4">
    <source>
        <dbReference type="EMBL" id="SMP57853.1"/>
    </source>
</evidence>
<dbReference type="InterPro" id="IPR029016">
    <property type="entry name" value="GAF-like_dom_sf"/>
</dbReference>
<dbReference type="Pfam" id="PF00563">
    <property type="entry name" value="EAL"/>
    <property type="match status" value="1"/>
</dbReference>
<dbReference type="PANTHER" id="PTHR44757:SF2">
    <property type="entry name" value="BIOFILM ARCHITECTURE MAINTENANCE PROTEIN MBAA"/>
    <property type="match status" value="1"/>
</dbReference>
<dbReference type="EMBL" id="FXUF01000007">
    <property type="protein sequence ID" value="SMP57853.1"/>
    <property type="molecule type" value="Genomic_DNA"/>
</dbReference>
<dbReference type="SUPFAM" id="SSF141868">
    <property type="entry name" value="EAL domain-like"/>
    <property type="match status" value="1"/>
</dbReference>
<dbReference type="Pfam" id="PF00990">
    <property type="entry name" value="GGDEF"/>
    <property type="match status" value="1"/>
</dbReference>
<feature type="domain" description="GGDEF" evidence="3">
    <location>
        <begin position="628"/>
        <end position="761"/>
    </location>
</feature>
<dbReference type="SUPFAM" id="SSF55781">
    <property type="entry name" value="GAF domain-like"/>
    <property type="match status" value="1"/>
</dbReference>
<dbReference type="InterPro" id="IPR043128">
    <property type="entry name" value="Rev_trsase/Diguanyl_cyclase"/>
</dbReference>
<dbReference type="InterPro" id="IPR000160">
    <property type="entry name" value="GGDEF_dom"/>
</dbReference>
<keyword evidence="1" id="KW-0472">Membrane</keyword>
<dbReference type="SMART" id="SM00267">
    <property type="entry name" value="GGDEF"/>
    <property type="match status" value="1"/>
</dbReference>
<dbReference type="InterPro" id="IPR029787">
    <property type="entry name" value="Nucleotide_cyclase"/>
</dbReference>
<evidence type="ECO:0000256" key="1">
    <source>
        <dbReference type="SAM" id="Phobius"/>
    </source>
</evidence>
<dbReference type="InterPro" id="IPR052155">
    <property type="entry name" value="Biofilm_reg_signaling"/>
</dbReference>
<dbReference type="Pfam" id="PF16927">
    <property type="entry name" value="HisKA_7TM"/>
    <property type="match status" value="1"/>
</dbReference>
<accession>A0AA45WW48</accession>
<dbReference type="NCBIfam" id="TIGR00254">
    <property type="entry name" value="GGDEF"/>
    <property type="match status" value="1"/>
</dbReference>
<dbReference type="Proteomes" id="UP001158066">
    <property type="component" value="Unassembled WGS sequence"/>
</dbReference>
<reference evidence="4" key="1">
    <citation type="submission" date="2017-05" db="EMBL/GenBank/DDBJ databases">
        <authorList>
            <person name="Varghese N."/>
            <person name="Submissions S."/>
        </authorList>
    </citation>
    <scope>NUCLEOTIDE SEQUENCE</scope>
    <source>
        <strain evidence="4">Su22</strain>
    </source>
</reference>
<keyword evidence="1" id="KW-0812">Transmembrane</keyword>
<dbReference type="Gene3D" id="3.30.70.270">
    <property type="match status" value="1"/>
</dbReference>
<dbReference type="InterPro" id="IPR001633">
    <property type="entry name" value="EAL_dom"/>
</dbReference>
<feature type="transmembrane region" description="Helical" evidence="1">
    <location>
        <begin position="104"/>
        <end position="125"/>
    </location>
</feature>
<dbReference type="PROSITE" id="PS50887">
    <property type="entry name" value="GGDEF"/>
    <property type="match status" value="1"/>
</dbReference>
<feature type="transmembrane region" description="Helical" evidence="1">
    <location>
        <begin position="338"/>
        <end position="354"/>
    </location>
</feature>
<sequence>MITSDVFFSFVFLVTSAIYASMGVYILLLNTGDRLNRLFFLISGALTLWGLAYSMGNAAPNAESALFWHRVASIGWGVFYSFMVHFLLILAGHHDLLKKRIIQVLLYLPALVIFVFFGPIGSLPVESYHLIKMPAGWIDTEPAGMGETLYRIYYILYSMIGLRILMRWKKQQDHAEIGKTTHLIIGGFILAFILATVTDVLLRYSLTAELPQMGIVFALFPMLAFYRAVMKHGLMTNKETAAQGQILNETSRLQMFRYVAFSFAVGSVLNMGGYFLNGEALRRTFTFSALLFLCGVLLLLLPRLPLSTKRQDNLLMAILAGSYPLIMLYLMGSAASHIAWPVPLILMIISAVYSHRSMLVMVTLSAVMTHLWIWRQVPEQMVRINAADHVTWLGIYLLGAFLAYYVNRTYVYRLKENMDQTNLQRVVANVSAAFVQANEANLDEKINYLLAQAGSHFQVDRSYLFKASEDMTLLTYEYEWCHEHTKSGKAAAEALSTADVSWWMDQLTRNRMVHIPAVAQLPPEASNEKKLLESQQILSTLALPIMNQQRFFGFIGFDSTRETKNWQESHREVLSILANLVSDALVKISNEAEINQLAYYDSLTGLANRSLFNNRLQEAIAKAAQTGKRIGLLFLDLDSFKSVNDTMGHEGGDQLLVQAAGNMSRKIREQDTLCRFGGDEFLILFPEMETRQQIQTMAENIMEVFGDPIQVKEQEFFVTASGGIAVYPEDGTDAESLIKNADLAMYHAKDQGKNQVAGCTPTMKQGIEDKTQLTSQLYRAIERQELVLYYQPQININTGQMVGVEALVRWQHPEKGLIPPGVFIPLAEQTGLINAIGRWVLETASRQNKAWQNLGLPLVTMAVNLSVEQFRNPRLVEMVYQVLQETGLSSACLELEITESIAIKETTYPIALLQQLKHLGVTISIDDFGTEYSSLSRIKELPVDRLKIAMEFVHGIDKGGKDQAIARSIIHLAKSLGLSVIAEGVETLQQLQFLKEQQCDDVQGFHFYKPMPAPQIEALLRKEMAHRKKDS</sequence>
<evidence type="ECO:0000313" key="5">
    <source>
        <dbReference type="Proteomes" id="UP001158066"/>
    </source>
</evidence>
<dbReference type="AlphaFoldDB" id="A0AA45WW48"/>
<dbReference type="SMART" id="SM00065">
    <property type="entry name" value="GAF"/>
    <property type="match status" value="1"/>
</dbReference>
<feature type="transmembrane region" description="Helical" evidence="1">
    <location>
        <begin position="6"/>
        <end position="28"/>
    </location>
</feature>
<feature type="transmembrane region" description="Helical" evidence="1">
    <location>
        <begin position="255"/>
        <end position="276"/>
    </location>
</feature>
<feature type="transmembrane region" description="Helical" evidence="1">
    <location>
        <begin position="35"/>
        <end position="55"/>
    </location>
</feature>